<gene>
    <name evidence="1" type="ORF">L3Q82_011509</name>
</gene>
<name>A0ACB8W538_9TELE</name>
<reference evidence="1" key="1">
    <citation type="submission" date="2022-04" db="EMBL/GenBank/DDBJ databases">
        <title>Jade perch genome.</title>
        <authorList>
            <person name="Chao B."/>
        </authorList>
    </citation>
    <scope>NUCLEOTIDE SEQUENCE</scope>
    <source>
        <strain evidence="1">CB-2022</strain>
    </source>
</reference>
<evidence type="ECO:0000313" key="1">
    <source>
        <dbReference type="EMBL" id="KAI3362913.1"/>
    </source>
</evidence>
<protein>
    <submittedName>
        <fullName evidence="1">Uncharacterized protein</fullName>
    </submittedName>
</protein>
<comment type="caution">
    <text evidence="1">The sequence shown here is derived from an EMBL/GenBank/DDBJ whole genome shotgun (WGS) entry which is preliminary data.</text>
</comment>
<dbReference type="EMBL" id="CM041544">
    <property type="protein sequence ID" value="KAI3362913.1"/>
    <property type="molecule type" value="Genomic_DNA"/>
</dbReference>
<proteinExistence type="predicted"/>
<evidence type="ECO:0000313" key="2">
    <source>
        <dbReference type="Proteomes" id="UP000831701"/>
    </source>
</evidence>
<dbReference type="Proteomes" id="UP000831701">
    <property type="component" value="Chromosome 14"/>
</dbReference>
<organism evidence="1 2">
    <name type="scientific">Scortum barcoo</name>
    <name type="common">barcoo grunter</name>
    <dbReference type="NCBI Taxonomy" id="214431"/>
    <lineage>
        <taxon>Eukaryota</taxon>
        <taxon>Metazoa</taxon>
        <taxon>Chordata</taxon>
        <taxon>Craniata</taxon>
        <taxon>Vertebrata</taxon>
        <taxon>Euteleostomi</taxon>
        <taxon>Actinopterygii</taxon>
        <taxon>Neopterygii</taxon>
        <taxon>Teleostei</taxon>
        <taxon>Neoteleostei</taxon>
        <taxon>Acanthomorphata</taxon>
        <taxon>Eupercaria</taxon>
        <taxon>Centrarchiformes</taxon>
        <taxon>Terapontoidei</taxon>
        <taxon>Terapontidae</taxon>
        <taxon>Scortum</taxon>
    </lineage>
</organism>
<keyword evidence="2" id="KW-1185">Reference proteome</keyword>
<accession>A0ACB8W538</accession>
<sequence length="604" mass="68026">MKDDIREQAKVSRQELYEEYVKCYLQLPTEVRPCRDACLLKKVALYLQREAEPEGTFTVFPFSQAVSEGCGALSTDYRKMLSALIKAAELLETICINLFLQPWKKEIKTLKTFTGPFVYHLLPALSTSTIQSVLASIGYLPNPDTPQSEYRLCEDANPDRAMLVGFELLLARVECYHLLEKDQLELQEWQEVLQRRMGPTKLQKPSEQKTTIGQREEEEEEMKNMKKKEEADRKEEWQSVEEKKEKKIPLYLDTRAAVKPQSKPQHCHPVNVDQSIMEMKMTYPDLAFRGRPLVLDKPPRANSGSSSYKTGYITSTSNYTDDRKAADPPKRTCIKGTKIFDTTIHSKKNGGKTDEVFGDDGRGSDCNDRDSGGTTTPGEAISSSFSNSGRKKVDDELSGPQAISLHITLRAGSTAEQSHKPVEPPVWMQQQTAAGLQNKRLDNPEIPSLSSMDEEQELRELAQRMGQLQVQETKEEAKKKEENKRGEENTNKERKKKERKASKGGEAEEQNLRKPVMETGPALSHGSSGCTRSPQSDPAVVNEQKQLTVYQHSQLTVSTTDSQSCKEGGTIGQQEGEDTEKTETGCGEREQLAQSFLIVEHHKK</sequence>